<dbReference type="PANTHER" id="PTHR47027:SF25">
    <property type="entry name" value="REVERSE TRANSCRIPTASE DOMAIN-CONTAINING PROTEIN"/>
    <property type="match status" value="1"/>
</dbReference>
<reference evidence="3" key="1">
    <citation type="submission" date="2021-02" db="EMBL/GenBank/DDBJ databases">
        <authorList>
            <person name="Nowell W R."/>
        </authorList>
    </citation>
    <scope>NUCLEOTIDE SEQUENCE</scope>
</reference>
<organism evidence="3 4">
    <name type="scientific">Didymodactylos carnosus</name>
    <dbReference type="NCBI Taxonomy" id="1234261"/>
    <lineage>
        <taxon>Eukaryota</taxon>
        <taxon>Metazoa</taxon>
        <taxon>Spiralia</taxon>
        <taxon>Gnathifera</taxon>
        <taxon>Rotifera</taxon>
        <taxon>Eurotatoria</taxon>
        <taxon>Bdelloidea</taxon>
        <taxon>Philodinida</taxon>
        <taxon>Philodinidae</taxon>
        <taxon>Didymodactylos</taxon>
    </lineage>
</organism>
<gene>
    <name evidence="2" type="ORF">OVA965_LOCUS12631</name>
    <name evidence="3" type="ORF">TMI583_LOCUS12635</name>
</gene>
<evidence type="ECO:0000259" key="1">
    <source>
        <dbReference type="PROSITE" id="PS50878"/>
    </source>
</evidence>
<dbReference type="InterPro" id="IPR043502">
    <property type="entry name" value="DNA/RNA_pol_sf"/>
</dbReference>
<proteinExistence type="predicted"/>
<protein>
    <recommendedName>
        <fullName evidence="1">Reverse transcriptase domain-containing protein</fullName>
    </recommendedName>
</protein>
<evidence type="ECO:0000313" key="2">
    <source>
        <dbReference type="EMBL" id="CAF0960904.1"/>
    </source>
</evidence>
<sequence>MAISTVNREYYKILNDDDLLSQLVPQADDSEDKVLKGPIGSGVRTCRNPTKSGTSWNHVVLCRNPGAQILCRKQGCILSPLLFIIAIDWILQKAPKDQKLGVKLNYKQEIEDLDFADDIVLIADNTQKMQEKTDRIDTHSKSIGLKINAKKTNIMVVNENKFEDDVEIMVNNNKLAKAQEFMYLGSKISQSGDIIIEINNRIAKAAYALKALNKVWQNKGIPLKTKMQLYRANVIAVLIYSSETWQLTKQQQEKINSFDYICLRKILKINWTHKVSNAEIRERVKLPAVVQTMKKQRLRWFWHLIRMDRDRLAKQILQRKPQGGETRLGRPPTSWRETITRDLKEMGLIYDEAIQLARNKNEWDAFLLPIASNGDWSNR</sequence>
<name>A0A8S2ICW4_9BILA</name>
<dbReference type="EMBL" id="CAJOBA010005123">
    <property type="protein sequence ID" value="CAF3733785.1"/>
    <property type="molecule type" value="Genomic_DNA"/>
</dbReference>
<feature type="domain" description="Reverse transcriptase" evidence="1">
    <location>
        <begin position="1"/>
        <end position="188"/>
    </location>
</feature>
<evidence type="ECO:0000313" key="4">
    <source>
        <dbReference type="Proteomes" id="UP000682733"/>
    </source>
</evidence>
<comment type="caution">
    <text evidence="3">The sequence shown here is derived from an EMBL/GenBank/DDBJ whole genome shotgun (WGS) entry which is preliminary data.</text>
</comment>
<accession>A0A8S2ICW4</accession>
<dbReference type="SUPFAM" id="SSF56672">
    <property type="entry name" value="DNA/RNA polymerases"/>
    <property type="match status" value="1"/>
</dbReference>
<dbReference type="PANTHER" id="PTHR47027">
    <property type="entry name" value="REVERSE TRANSCRIPTASE DOMAIN-CONTAINING PROTEIN"/>
    <property type="match status" value="1"/>
</dbReference>
<dbReference type="EMBL" id="CAJNOK010005118">
    <property type="protein sequence ID" value="CAF0960904.1"/>
    <property type="molecule type" value="Genomic_DNA"/>
</dbReference>
<dbReference type="Pfam" id="PF00078">
    <property type="entry name" value="RVT_1"/>
    <property type="match status" value="1"/>
</dbReference>
<dbReference type="InterPro" id="IPR000477">
    <property type="entry name" value="RT_dom"/>
</dbReference>
<dbReference type="Proteomes" id="UP000677228">
    <property type="component" value="Unassembled WGS sequence"/>
</dbReference>
<dbReference type="Proteomes" id="UP000682733">
    <property type="component" value="Unassembled WGS sequence"/>
</dbReference>
<dbReference type="PROSITE" id="PS50878">
    <property type="entry name" value="RT_POL"/>
    <property type="match status" value="1"/>
</dbReference>
<evidence type="ECO:0000313" key="3">
    <source>
        <dbReference type="EMBL" id="CAF3733785.1"/>
    </source>
</evidence>
<dbReference type="AlphaFoldDB" id="A0A8S2ICW4"/>